<dbReference type="GO" id="GO:0003964">
    <property type="term" value="F:RNA-directed DNA polymerase activity"/>
    <property type="evidence" value="ECO:0007669"/>
    <property type="project" value="UniProtKB-KW"/>
</dbReference>
<evidence type="ECO:0000259" key="7">
    <source>
        <dbReference type="Pfam" id="PF17917"/>
    </source>
</evidence>
<dbReference type="PANTHER" id="PTHR34072">
    <property type="entry name" value="ENZYMATIC POLYPROTEIN-RELATED"/>
    <property type="match status" value="1"/>
</dbReference>
<dbReference type="Gene3D" id="3.10.20.370">
    <property type="match status" value="1"/>
</dbReference>
<dbReference type="InterPro" id="IPR043502">
    <property type="entry name" value="DNA/RNA_pol_sf"/>
</dbReference>
<dbReference type="SUPFAM" id="SSF56672">
    <property type="entry name" value="DNA/RNA polymerases"/>
    <property type="match status" value="1"/>
</dbReference>
<dbReference type="AlphaFoldDB" id="A0AAW2MYJ8"/>
<keyword evidence="1" id="KW-0808">Transferase</keyword>
<comment type="caution">
    <text evidence="8">The sequence shown here is derived from an EMBL/GenBank/DDBJ whole genome shotgun (WGS) entry which is preliminary data.</text>
</comment>
<proteinExistence type="predicted"/>
<gene>
    <name evidence="8" type="ORF">Sradi_4870400</name>
</gene>
<dbReference type="Pfam" id="PF17917">
    <property type="entry name" value="RT_RNaseH"/>
    <property type="match status" value="1"/>
</dbReference>
<reference evidence="8" key="1">
    <citation type="submission" date="2020-06" db="EMBL/GenBank/DDBJ databases">
        <authorList>
            <person name="Li T."/>
            <person name="Hu X."/>
            <person name="Zhang T."/>
            <person name="Song X."/>
            <person name="Zhang H."/>
            <person name="Dai N."/>
            <person name="Sheng W."/>
            <person name="Hou X."/>
            <person name="Wei L."/>
        </authorList>
    </citation>
    <scope>NUCLEOTIDE SEQUENCE</scope>
    <source>
        <strain evidence="8">G02</strain>
        <tissue evidence="8">Leaf</tissue>
    </source>
</reference>
<keyword evidence="2" id="KW-0548">Nucleotidyltransferase</keyword>
<evidence type="ECO:0000313" key="8">
    <source>
        <dbReference type="EMBL" id="KAL0336585.1"/>
    </source>
</evidence>
<evidence type="ECO:0000256" key="1">
    <source>
        <dbReference type="ARBA" id="ARBA00022679"/>
    </source>
</evidence>
<accession>A0AAW2MYJ8</accession>
<dbReference type="InterPro" id="IPR041373">
    <property type="entry name" value="RT_RNaseH"/>
</dbReference>
<evidence type="ECO:0000256" key="6">
    <source>
        <dbReference type="ARBA" id="ARBA00022918"/>
    </source>
</evidence>
<keyword evidence="6" id="KW-0695">RNA-directed DNA polymerase</keyword>
<evidence type="ECO:0000256" key="3">
    <source>
        <dbReference type="ARBA" id="ARBA00022722"/>
    </source>
</evidence>
<reference evidence="8" key="2">
    <citation type="journal article" date="2024" name="Plant">
        <title>Genomic evolution and insights into agronomic trait innovations of Sesamum species.</title>
        <authorList>
            <person name="Miao H."/>
            <person name="Wang L."/>
            <person name="Qu L."/>
            <person name="Liu H."/>
            <person name="Sun Y."/>
            <person name="Le M."/>
            <person name="Wang Q."/>
            <person name="Wei S."/>
            <person name="Zheng Y."/>
            <person name="Lin W."/>
            <person name="Duan Y."/>
            <person name="Cao H."/>
            <person name="Xiong S."/>
            <person name="Wang X."/>
            <person name="Wei L."/>
            <person name="Li C."/>
            <person name="Ma Q."/>
            <person name="Ju M."/>
            <person name="Zhao R."/>
            <person name="Li G."/>
            <person name="Mu C."/>
            <person name="Tian Q."/>
            <person name="Mei H."/>
            <person name="Zhang T."/>
            <person name="Gao T."/>
            <person name="Zhang H."/>
        </authorList>
    </citation>
    <scope>NUCLEOTIDE SEQUENCE</scope>
    <source>
        <strain evidence="8">G02</strain>
    </source>
</reference>
<keyword evidence="3" id="KW-0540">Nuclease</keyword>
<keyword evidence="4" id="KW-0255">Endonuclease</keyword>
<organism evidence="8">
    <name type="scientific">Sesamum radiatum</name>
    <name type="common">Black benniseed</name>
    <dbReference type="NCBI Taxonomy" id="300843"/>
    <lineage>
        <taxon>Eukaryota</taxon>
        <taxon>Viridiplantae</taxon>
        <taxon>Streptophyta</taxon>
        <taxon>Embryophyta</taxon>
        <taxon>Tracheophyta</taxon>
        <taxon>Spermatophyta</taxon>
        <taxon>Magnoliopsida</taxon>
        <taxon>eudicotyledons</taxon>
        <taxon>Gunneridae</taxon>
        <taxon>Pentapetalae</taxon>
        <taxon>asterids</taxon>
        <taxon>lamiids</taxon>
        <taxon>Lamiales</taxon>
        <taxon>Pedaliaceae</taxon>
        <taxon>Sesamum</taxon>
    </lineage>
</organism>
<evidence type="ECO:0000256" key="4">
    <source>
        <dbReference type="ARBA" id="ARBA00022759"/>
    </source>
</evidence>
<dbReference type="CDD" id="cd09274">
    <property type="entry name" value="RNase_HI_RT_Ty3"/>
    <property type="match status" value="1"/>
</dbReference>
<protein>
    <recommendedName>
        <fullName evidence="7">Reverse transcriptase RNase H-like domain-containing protein</fullName>
    </recommendedName>
</protein>
<dbReference type="GO" id="GO:0004519">
    <property type="term" value="F:endonuclease activity"/>
    <property type="evidence" value="ECO:0007669"/>
    <property type="project" value="UniProtKB-KW"/>
</dbReference>
<keyword evidence="5" id="KW-0378">Hydrolase</keyword>
<name>A0AAW2MYJ8_SESRA</name>
<dbReference type="PANTHER" id="PTHR34072:SF41">
    <property type="entry name" value="REVERSE TRANSCRIPTASE_RETROTRANSPOSON-DERIVED PROTEIN RNASE H-LIKE DOMAIN-CONTAINING PROTEIN"/>
    <property type="match status" value="1"/>
</dbReference>
<dbReference type="EMBL" id="JACGWJ010000021">
    <property type="protein sequence ID" value="KAL0336585.1"/>
    <property type="molecule type" value="Genomic_DNA"/>
</dbReference>
<dbReference type="GO" id="GO:0016787">
    <property type="term" value="F:hydrolase activity"/>
    <property type="evidence" value="ECO:0007669"/>
    <property type="project" value="UniProtKB-KW"/>
</dbReference>
<evidence type="ECO:0000256" key="5">
    <source>
        <dbReference type="ARBA" id="ARBA00022801"/>
    </source>
</evidence>
<feature type="domain" description="Reverse transcriptase RNase H-like" evidence="7">
    <location>
        <begin position="45"/>
        <end position="143"/>
    </location>
</feature>
<sequence length="167" mass="19124">MATVELAELRKQLDGLLEIGLIKPSKVPLLKQAISSQPVLKFPQFDKPFEVQVDASDRALGGVLVQDKHLVAFESLKLKYAELRYSIHEKEMTVVVLCLDAWRHYLLGTKFILVIDNMANTYFKTQEKLSPKQARWQEFLGEFDFEGVHRLGKHNDVVDALSKKLDE</sequence>
<evidence type="ECO:0000256" key="2">
    <source>
        <dbReference type="ARBA" id="ARBA00022695"/>
    </source>
</evidence>